<feature type="transmembrane region" description="Helical" evidence="2">
    <location>
        <begin position="46"/>
        <end position="67"/>
    </location>
</feature>
<protein>
    <submittedName>
        <fullName evidence="3">Uncharacterized protein</fullName>
    </submittedName>
</protein>
<evidence type="ECO:0000313" key="4">
    <source>
        <dbReference type="Proteomes" id="UP001597299"/>
    </source>
</evidence>
<evidence type="ECO:0000256" key="2">
    <source>
        <dbReference type="SAM" id="Phobius"/>
    </source>
</evidence>
<dbReference type="Proteomes" id="UP001597299">
    <property type="component" value="Unassembled WGS sequence"/>
</dbReference>
<keyword evidence="2" id="KW-1133">Transmembrane helix</keyword>
<feature type="compositionally biased region" description="Basic and acidic residues" evidence="1">
    <location>
        <begin position="1"/>
        <end position="10"/>
    </location>
</feature>
<sequence length="68" mass="7215">MSVHHPSHDHSHPHHAHSHPSHPLGTRHPAAAVAPSLLRLSALARLMMVLPVVALLWAAALAVLWGAA</sequence>
<keyword evidence="2" id="KW-0472">Membrane</keyword>
<organism evidence="3 4">
    <name type="scientific">Ancylobacter oerskovii</name>
    <dbReference type="NCBI Taxonomy" id="459519"/>
    <lineage>
        <taxon>Bacteria</taxon>
        <taxon>Pseudomonadati</taxon>
        <taxon>Pseudomonadota</taxon>
        <taxon>Alphaproteobacteria</taxon>
        <taxon>Hyphomicrobiales</taxon>
        <taxon>Xanthobacteraceae</taxon>
        <taxon>Ancylobacter</taxon>
    </lineage>
</organism>
<proteinExistence type="predicted"/>
<evidence type="ECO:0000256" key="1">
    <source>
        <dbReference type="SAM" id="MobiDB-lite"/>
    </source>
</evidence>
<name>A0ABW4YSC9_9HYPH</name>
<comment type="caution">
    <text evidence="3">The sequence shown here is derived from an EMBL/GenBank/DDBJ whole genome shotgun (WGS) entry which is preliminary data.</text>
</comment>
<feature type="compositionally biased region" description="Basic residues" evidence="1">
    <location>
        <begin position="11"/>
        <end position="20"/>
    </location>
</feature>
<dbReference type="RefSeq" id="WP_213354692.1">
    <property type="nucleotide sequence ID" value="NZ_JAHBGB010000041.1"/>
</dbReference>
<keyword evidence="2" id="KW-0812">Transmembrane</keyword>
<feature type="region of interest" description="Disordered" evidence="1">
    <location>
        <begin position="1"/>
        <end position="28"/>
    </location>
</feature>
<gene>
    <name evidence="3" type="ORF">ACFSNC_01485</name>
</gene>
<keyword evidence="4" id="KW-1185">Reference proteome</keyword>
<evidence type="ECO:0000313" key="3">
    <source>
        <dbReference type="EMBL" id="MFD2139063.1"/>
    </source>
</evidence>
<dbReference type="EMBL" id="JBHUHD010000001">
    <property type="protein sequence ID" value="MFD2139063.1"/>
    <property type="molecule type" value="Genomic_DNA"/>
</dbReference>
<accession>A0ABW4YSC9</accession>
<reference evidence="4" key="1">
    <citation type="journal article" date="2019" name="Int. J. Syst. Evol. Microbiol.">
        <title>The Global Catalogue of Microorganisms (GCM) 10K type strain sequencing project: providing services to taxonomists for standard genome sequencing and annotation.</title>
        <authorList>
            <consortium name="The Broad Institute Genomics Platform"/>
            <consortium name="The Broad Institute Genome Sequencing Center for Infectious Disease"/>
            <person name="Wu L."/>
            <person name="Ma J."/>
        </authorList>
    </citation>
    <scope>NUCLEOTIDE SEQUENCE [LARGE SCALE GENOMIC DNA]</scope>
    <source>
        <strain evidence="4">CCM 7435</strain>
    </source>
</reference>